<proteinExistence type="predicted"/>
<dbReference type="Proteomes" id="UP000828390">
    <property type="component" value="Unassembled WGS sequence"/>
</dbReference>
<sequence length="148" mass="16780">MAATMTSCAKLNVKSVYQILKQCHRTASHSQVQKHACQFDLVLNSHHVLRSPHFTYCRRFYCQKQNAETGDITASILQSRIGAEQNRQNTDTTSKDQKSEEQPKKEKKGFTMFGRFISWQSAGMGSFFIMMSGTLTLMVASWGNYALV</sequence>
<reference evidence="3" key="2">
    <citation type="submission" date="2020-11" db="EMBL/GenBank/DDBJ databases">
        <authorList>
            <person name="McCartney M.A."/>
            <person name="Auch B."/>
            <person name="Kono T."/>
            <person name="Mallez S."/>
            <person name="Becker A."/>
            <person name="Gohl D.M."/>
            <person name="Silverstein K.A.T."/>
            <person name="Koren S."/>
            <person name="Bechman K.B."/>
            <person name="Herman A."/>
            <person name="Abrahante J.E."/>
            <person name="Garbe J."/>
        </authorList>
    </citation>
    <scope>NUCLEOTIDE SEQUENCE</scope>
    <source>
        <strain evidence="3">Duluth1</strain>
        <tissue evidence="3">Whole animal</tissue>
    </source>
</reference>
<feature type="transmembrane region" description="Helical" evidence="2">
    <location>
        <begin position="122"/>
        <end position="142"/>
    </location>
</feature>
<evidence type="ECO:0000256" key="2">
    <source>
        <dbReference type="SAM" id="Phobius"/>
    </source>
</evidence>
<accession>A0A9D4R1Z6</accession>
<dbReference type="EMBL" id="JAIWYP010000003">
    <property type="protein sequence ID" value="KAH3851984.1"/>
    <property type="molecule type" value="Genomic_DNA"/>
</dbReference>
<name>A0A9D4R1Z6_DREPO</name>
<keyword evidence="2" id="KW-0812">Transmembrane</keyword>
<evidence type="ECO:0000256" key="1">
    <source>
        <dbReference type="SAM" id="MobiDB-lite"/>
    </source>
</evidence>
<keyword evidence="2" id="KW-0472">Membrane</keyword>
<dbReference type="AlphaFoldDB" id="A0A9D4R1Z6"/>
<comment type="caution">
    <text evidence="3">The sequence shown here is derived from an EMBL/GenBank/DDBJ whole genome shotgun (WGS) entry which is preliminary data.</text>
</comment>
<reference evidence="3" key="1">
    <citation type="journal article" date="2019" name="bioRxiv">
        <title>The Genome of the Zebra Mussel, Dreissena polymorpha: A Resource for Invasive Species Research.</title>
        <authorList>
            <person name="McCartney M.A."/>
            <person name="Auch B."/>
            <person name="Kono T."/>
            <person name="Mallez S."/>
            <person name="Zhang Y."/>
            <person name="Obille A."/>
            <person name="Becker A."/>
            <person name="Abrahante J.E."/>
            <person name="Garbe J."/>
            <person name="Badalamenti J.P."/>
            <person name="Herman A."/>
            <person name="Mangelson H."/>
            <person name="Liachko I."/>
            <person name="Sullivan S."/>
            <person name="Sone E.D."/>
            <person name="Koren S."/>
            <person name="Silverstein K.A.T."/>
            <person name="Beckman K.B."/>
            <person name="Gohl D.M."/>
        </authorList>
    </citation>
    <scope>NUCLEOTIDE SEQUENCE</scope>
    <source>
        <strain evidence="3">Duluth1</strain>
        <tissue evidence="3">Whole animal</tissue>
    </source>
</reference>
<protein>
    <submittedName>
        <fullName evidence="3">Uncharacterized protein</fullName>
    </submittedName>
</protein>
<evidence type="ECO:0000313" key="3">
    <source>
        <dbReference type="EMBL" id="KAH3851984.1"/>
    </source>
</evidence>
<evidence type="ECO:0000313" key="4">
    <source>
        <dbReference type="Proteomes" id="UP000828390"/>
    </source>
</evidence>
<keyword evidence="4" id="KW-1185">Reference proteome</keyword>
<keyword evidence="2" id="KW-1133">Transmembrane helix</keyword>
<feature type="compositionally biased region" description="Basic and acidic residues" evidence="1">
    <location>
        <begin position="93"/>
        <end position="104"/>
    </location>
</feature>
<feature type="region of interest" description="Disordered" evidence="1">
    <location>
        <begin position="80"/>
        <end position="106"/>
    </location>
</feature>
<organism evidence="3 4">
    <name type="scientific">Dreissena polymorpha</name>
    <name type="common">Zebra mussel</name>
    <name type="synonym">Mytilus polymorpha</name>
    <dbReference type="NCBI Taxonomy" id="45954"/>
    <lineage>
        <taxon>Eukaryota</taxon>
        <taxon>Metazoa</taxon>
        <taxon>Spiralia</taxon>
        <taxon>Lophotrochozoa</taxon>
        <taxon>Mollusca</taxon>
        <taxon>Bivalvia</taxon>
        <taxon>Autobranchia</taxon>
        <taxon>Heteroconchia</taxon>
        <taxon>Euheterodonta</taxon>
        <taxon>Imparidentia</taxon>
        <taxon>Neoheterodontei</taxon>
        <taxon>Myida</taxon>
        <taxon>Dreissenoidea</taxon>
        <taxon>Dreissenidae</taxon>
        <taxon>Dreissena</taxon>
    </lineage>
</organism>
<gene>
    <name evidence="3" type="ORF">DPMN_094473</name>
</gene>